<evidence type="ECO:0000256" key="3">
    <source>
        <dbReference type="ARBA" id="ARBA00022833"/>
    </source>
</evidence>
<dbReference type="GO" id="GO:0008270">
    <property type="term" value="F:zinc ion binding"/>
    <property type="evidence" value="ECO:0007669"/>
    <property type="project" value="UniProtKB-KW"/>
</dbReference>
<evidence type="ECO:0000259" key="6">
    <source>
        <dbReference type="PROSITE" id="PS51805"/>
    </source>
</evidence>
<accession>A0A8B9S4T4</accession>
<dbReference type="InterPro" id="IPR034732">
    <property type="entry name" value="EPHD"/>
</dbReference>
<keyword evidence="1" id="KW-0479">Metal-binding</keyword>
<dbReference type="Proteomes" id="UP000694424">
    <property type="component" value="Unplaced"/>
</dbReference>
<dbReference type="InterPro" id="IPR001841">
    <property type="entry name" value="Znf_RING"/>
</dbReference>
<evidence type="ECO:0000256" key="1">
    <source>
        <dbReference type="ARBA" id="ARBA00022723"/>
    </source>
</evidence>
<feature type="domain" description="RING-type" evidence="5">
    <location>
        <begin position="127"/>
        <end position="175"/>
    </location>
</feature>
<dbReference type="Pfam" id="PF13771">
    <property type="entry name" value="zf-HC5HC2H"/>
    <property type="match status" value="1"/>
</dbReference>
<evidence type="ECO:0000313" key="8">
    <source>
        <dbReference type="Proteomes" id="UP000694424"/>
    </source>
</evidence>
<dbReference type="InterPro" id="IPR001965">
    <property type="entry name" value="Znf_PHD"/>
</dbReference>
<keyword evidence="2 4" id="KW-0863">Zinc-finger</keyword>
<keyword evidence="8" id="KW-1185">Reference proteome</keyword>
<feature type="domain" description="PHD-type" evidence="6">
    <location>
        <begin position="65"/>
        <end position="112"/>
    </location>
</feature>
<dbReference type="SMART" id="SM00249">
    <property type="entry name" value="PHD"/>
    <property type="match status" value="3"/>
</dbReference>
<dbReference type="PROSITE" id="PS01359">
    <property type="entry name" value="ZF_PHD_1"/>
    <property type="match status" value="1"/>
</dbReference>
<dbReference type="PROSITE" id="PS50089">
    <property type="entry name" value="ZF_RING_2"/>
    <property type="match status" value="1"/>
</dbReference>
<name>A0A8B9S4T4_APTOW</name>
<reference evidence="7" key="2">
    <citation type="submission" date="2025-09" db="UniProtKB">
        <authorList>
            <consortium name="Ensembl"/>
        </authorList>
    </citation>
    <scope>IDENTIFICATION</scope>
</reference>
<protein>
    <recommendedName>
        <fullName evidence="9">PHD finger protein 7</fullName>
    </recommendedName>
</protein>
<dbReference type="AlphaFoldDB" id="A0A8B9S4T4"/>
<dbReference type="InterPro" id="IPR051188">
    <property type="entry name" value="PHD-type_Zinc_Finger"/>
</dbReference>
<dbReference type="Ensembl" id="ENSAOWT00000005001.1">
    <property type="protein sequence ID" value="ENSAOWP00000004370.1"/>
    <property type="gene ID" value="ENSAOWG00000003055.1"/>
</dbReference>
<dbReference type="InterPro" id="IPR011011">
    <property type="entry name" value="Znf_FYVE_PHD"/>
</dbReference>
<organism evidence="7 8">
    <name type="scientific">Apteryx owenii</name>
    <name type="common">Little spotted kiwi</name>
    <dbReference type="NCBI Taxonomy" id="8824"/>
    <lineage>
        <taxon>Eukaryota</taxon>
        <taxon>Metazoa</taxon>
        <taxon>Chordata</taxon>
        <taxon>Craniata</taxon>
        <taxon>Vertebrata</taxon>
        <taxon>Euteleostomi</taxon>
        <taxon>Archelosauria</taxon>
        <taxon>Archosauria</taxon>
        <taxon>Dinosauria</taxon>
        <taxon>Saurischia</taxon>
        <taxon>Theropoda</taxon>
        <taxon>Coelurosauria</taxon>
        <taxon>Aves</taxon>
        <taxon>Palaeognathae</taxon>
        <taxon>Apterygiformes</taxon>
        <taxon>Apterygidae</taxon>
        <taxon>Apteryx</taxon>
    </lineage>
</organism>
<dbReference type="Pfam" id="PF26054">
    <property type="entry name" value="PHD_G2E3"/>
    <property type="match status" value="1"/>
</dbReference>
<reference evidence="7" key="1">
    <citation type="submission" date="2025-08" db="UniProtKB">
        <authorList>
            <consortium name="Ensembl"/>
        </authorList>
    </citation>
    <scope>IDENTIFICATION</scope>
</reference>
<dbReference type="InterPro" id="IPR059102">
    <property type="entry name" value="PHD_PHF7/G2E3-like"/>
</dbReference>
<dbReference type="InterPro" id="IPR013083">
    <property type="entry name" value="Znf_RING/FYVE/PHD"/>
</dbReference>
<evidence type="ECO:0000313" key="7">
    <source>
        <dbReference type="Ensembl" id="ENSAOWP00000004370.1"/>
    </source>
</evidence>
<dbReference type="PANTHER" id="PTHR12420:SF47">
    <property type="entry name" value="PHD FINGER PROTEIN 7"/>
    <property type="match status" value="1"/>
</dbReference>
<proteinExistence type="predicted"/>
<sequence length="325" mass="35770">MLCRRADVSSDICGPKHQQQGLCVHECCLVSSGPRPRGLCWRCGAGRGGPVRVTDGRGLCSLQCCFACGERGASISCQEKGCSRSFHLPCASEHGCVTQFFRQFRSFCWEHRPEQTVQARPDAETTCIICLEPVGDKISHNTMVCPACKGTWFHRGCIRVGVHAGRSCFRCPQCNNKRKFLPEMLRMGILVPIRTPAWEEDGGYEELYQRHSRCDASQCLSRQGREQAEERGPWELLLCSSCASKGTHRRCSALGTASDTWECDGCAGLGPGKWQSAQVPTGLGQGPGKAWQWVLWDGLAEHLCPQEGWRHCSSLSGCRGLGPCC</sequence>
<dbReference type="PANTHER" id="PTHR12420">
    <property type="entry name" value="PHD FINGER PROTEIN"/>
    <property type="match status" value="1"/>
</dbReference>
<evidence type="ECO:0008006" key="9">
    <source>
        <dbReference type="Google" id="ProtNLM"/>
    </source>
</evidence>
<evidence type="ECO:0000256" key="2">
    <source>
        <dbReference type="ARBA" id="ARBA00022771"/>
    </source>
</evidence>
<evidence type="ECO:0000256" key="4">
    <source>
        <dbReference type="PROSITE-ProRule" id="PRU00175"/>
    </source>
</evidence>
<keyword evidence="3" id="KW-0862">Zinc</keyword>
<dbReference type="PROSITE" id="PS51805">
    <property type="entry name" value="EPHD"/>
    <property type="match status" value="1"/>
</dbReference>
<dbReference type="SUPFAM" id="SSF57903">
    <property type="entry name" value="FYVE/PHD zinc finger"/>
    <property type="match status" value="2"/>
</dbReference>
<dbReference type="GO" id="GO:0005634">
    <property type="term" value="C:nucleus"/>
    <property type="evidence" value="ECO:0007669"/>
    <property type="project" value="TreeGrafter"/>
</dbReference>
<evidence type="ECO:0000259" key="5">
    <source>
        <dbReference type="PROSITE" id="PS50089"/>
    </source>
</evidence>
<dbReference type="InterPro" id="IPR019786">
    <property type="entry name" value="Zinc_finger_PHD-type_CS"/>
</dbReference>
<dbReference type="Gene3D" id="3.30.40.10">
    <property type="entry name" value="Zinc/RING finger domain, C3HC4 (zinc finger)"/>
    <property type="match status" value="2"/>
</dbReference>